<evidence type="ECO:0000313" key="2">
    <source>
        <dbReference type="Proteomes" id="UP000268014"/>
    </source>
</evidence>
<reference evidence="3" key="1">
    <citation type="submission" date="2017-02" db="UniProtKB">
        <authorList>
            <consortium name="WormBaseParasite"/>
        </authorList>
    </citation>
    <scope>IDENTIFICATION</scope>
</reference>
<organism evidence="3">
    <name type="scientific">Haemonchus placei</name>
    <name type="common">Barber's pole worm</name>
    <dbReference type="NCBI Taxonomy" id="6290"/>
    <lineage>
        <taxon>Eukaryota</taxon>
        <taxon>Metazoa</taxon>
        <taxon>Ecdysozoa</taxon>
        <taxon>Nematoda</taxon>
        <taxon>Chromadorea</taxon>
        <taxon>Rhabditida</taxon>
        <taxon>Rhabditina</taxon>
        <taxon>Rhabditomorpha</taxon>
        <taxon>Strongyloidea</taxon>
        <taxon>Trichostrongylidae</taxon>
        <taxon>Haemonchus</taxon>
    </lineage>
</organism>
<keyword evidence="2" id="KW-1185">Reference proteome</keyword>
<dbReference type="WBParaSite" id="HPLM_0001889801-mRNA-1">
    <property type="protein sequence ID" value="HPLM_0001889801-mRNA-1"/>
    <property type="gene ID" value="HPLM_0001889801"/>
</dbReference>
<dbReference type="EMBL" id="UZAF01020898">
    <property type="protein sequence ID" value="VDO73772.1"/>
    <property type="molecule type" value="Genomic_DNA"/>
</dbReference>
<reference evidence="1 2" key="2">
    <citation type="submission" date="2018-11" db="EMBL/GenBank/DDBJ databases">
        <authorList>
            <consortium name="Pathogen Informatics"/>
        </authorList>
    </citation>
    <scope>NUCLEOTIDE SEQUENCE [LARGE SCALE GENOMIC DNA]</scope>
    <source>
        <strain evidence="1 2">MHpl1</strain>
    </source>
</reference>
<dbReference type="Proteomes" id="UP000268014">
    <property type="component" value="Unassembled WGS sequence"/>
</dbReference>
<proteinExistence type="predicted"/>
<evidence type="ECO:0000313" key="3">
    <source>
        <dbReference type="WBParaSite" id="HPLM_0001889801-mRNA-1"/>
    </source>
</evidence>
<name>A0A0N4X3F6_HAEPC</name>
<accession>A0A0N4X3F6</accession>
<gene>
    <name evidence="1" type="ORF">HPLM_LOCUS18890</name>
</gene>
<dbReference type="AlphaFoldDB" id="A0A0N4X3F6"/>
<protein>
    <submittedName>
        <fullName evidence="3">Transposase</fullName>
    </submittedName>
</protein>
<sequence length="89" mass="9989">MPRIKKGPEINTVTYSQNYGKGRDSAKLQAIHVQSGIKSGKHQKLGLNDRLFTARSGLLYTMSKLTSTPVLGRMFLLRYLSPGKNEKEH</sequence>
<evidence type="ECO:0000313" key="1">
    <source>
        <dbReference type="EMBL" id="VDO73772.1"/>
    </source>
</evidence>